<keyword evidence="5" id="KW-0862">Zinc</keyword>
<comment type="caution">
    <text evidence="8">The sequence shown here is derived from an EMBL/GenBank/DDBJ whole genome shotgun (WGS) entry which is preliminary data.</text>
</comment>
<evidence type="ECO:0000313" key="9">
    <source>
        <dbReference type="Proteomes" id="UP001519460"/>
    </source>
</evidence>
<dbReference type="Pfam" id="PF20173">
    <property type="entry name" value="ZnF_RZ-type"/>
    <property type="match status" value="1"/>
</dbReference>
<dbReference type="EMBL" id="JACVVK020000315">
    <property type="protein sequence ID" value="KAK7478894.1"/>
    <property type="molecule type" value="Genomic_DNA"/>
</dbReference>
<keyword evidence="3" id="KW-0479">Metal-binding</keyword>
<keyword evidence="4" id="KW-0863">Zinc-finger</keyword>
<keyword evidence="2" id="KW-0963">Cytoplasm</keyword>
<gene>
    <name evidence="8" type="ORF">BaRGS_00029875</name>
</gene>
<evidence type="ECO:0000256" key="1">
    <source>
        <dbReference type="ARBA" id="ARBA00004496"/>
    </source>
</evidence>
<dbReference type="InterPro" id="IPR046439">
    <property type="entry name" value="ZF_RZ_dom"/>
</dbReference>
<dbReference type="AlphaFoldDB" id="A0ABD0JUZ0"/>
<dbReference type="GO" id="GO:0005737">
    <property type="term" value="C:cytoplasm"/>
    <property type="evidence" value="ECO:0007669"/>
    <property type="project" value="UniProtKB-SubCell"/>
</dbReference>
<dbReference type="GO" id="GO:0008270">
    <property type="term" value="F:zinc ion binding"/>
    <property type="evidence" value="ECO:0007669"/>
    <property type="project" value="UniProtKB-KW"/>
</dbReference>
<evidence type="ECO:0000256" key="2">
    <source>
        <dbReference type="ARBA" id="ARBA00022490"/>
    </source>
</evidence>
<comment type="subcellular location">
    <subcellularLocation>
        <location evidence="1">Cytoplasm</location>
    </subcellularLocation>
</comment>
<dbReference type="GO" id="GO:0002376">
    <property type="term" value="P:immune system process"/>
    <property type="evidence" value="ECO:0007669"/>
    <property type="project" value="UniProtKB-KW"/>
</dbReference>
<evidence type="ECO:0000256" key="6">
    <source>
        <dbReference type="ARBA" id="ARBA00022859"/>
    </source>
</evidence>
<name>A0ABD0JUZ0_9CAEN</name>
<dbReference type="PANTHER" id="PTHR22605">
    <property type="entry name" value="RZ-TYPE DOMAIN-CONTAINING PROTEIN"/>
    <property type="match status" value="1"/>
</dbReference>
<sequence length="1114" mass="126091">EGESLGHLNAFLKDAEELEQQQQLATSPPSSAPTLFEFSLLIIHCIECHMTEVAVRRMCQCHIAEVAVCAACASVTDLHHEQEAVRMEGKTSVTDDPRQQLLLAGMLHDLGRTLHGANTEMTTLYSLGRLRYTLDACTHILHDLFVMSDGFPVVTEDVQHLLQELQLVCHNANSKWPKRFLIKQLCREYGLHAYLSLAQLASDQPLLRWVILEESPKVQEVSDRYLICGQQYKSVRDCLSQLKLAGDGSNLKKVLKETLLLLSLHREFTMSNTQTVPPEIRTHMMSAVRTFMKDCRAIQDKTLGQQLYDNKLAPAGSPLCVTVGQDLATQGLVCVLTHLRIALRPHTKTSHLLTPLRNLISQPGSMQNALLPTMPQDNLDEIIKVIPGEKCGRPYYEGVCNQCGAKIGGTQHNPAPQNAPDSGADQTQRGHILGAASQRSLHALPERQLSAVECAFIRFLTHAALYLGASIPEQAVQVSGLVQPRIDPSTVVPFFWEHLQHDLQVLRRMTGRSLDDIFLVLHHLSHQMTTMVKKKGGNPVELNTKAGRETWEKQFSAAFVSTTVQTFDNIVNTGNRAIVSDTRQGESELLKVVYEVDEETAGEDHNIQQLQTLPAMWRYRPRITVDHFFRQFHLQVETHKNMKDKFPVIRLFSAESHVLRALHHLPAILSGQKRLMMQLHRRLDRAEAATLTIGDVLSRRECDGLEQLMRNFSLAWEIVKEHLIAFRCPAPMEGLVSLPEEFHNASVTVKSRLGVLLPSTQGAGLCSYMLLQYLLSQHNDFLHRYCALIKQKPTSFPEVSVRALVERHLVGYSPERDILPMVLAHSNYNLMVGQAATLEYDFEAFQQQLQDTLLQCKARVKREHDGYFAVETMVYKADMSSSRLFRIIRDKIRQESLSPAERRQIVEDLQDRLPEVCQSIDNLNTALSFLKALGGEPSFPLHQFMELTLKMKQTIHSRKAQQMCSLRHVQSLWILMCHQRASILAAHQQAAFDNEELREELSVDQGMELEKMCMELSIERLELLLLQLFECIMLRLSEPPDQDDGTQPETFKLRDLLRSNLENPLYSVEPVEVRSGLLTADSLDAVPQSLEGRHAMTAWLICHAQLLHKRQQLG</sequence>
<dbReference type="PANTHER" id="PTHR22605:SF16">
    <property type="entry name" value="E3 UBIQUITIN-PROTEIN LIGASE RNF213"/>
    <property type="match status" value="1"/>
</dbReference>
<evidence type="ECO:0000256" key="4">
    <source>
        <dbReference type="ARBA" id="ARBA00022771"/>
    </source>
</evidence>
<proteinExistence type="predicted"/>
<keyword evidence="6" id="KW-0391">Immunity</keyword>
<evidence type="ECO:0000256" key="3">
    <source>
        <dbReference type="ARBA" id="ARBA00022723"/>
    </source>
</evidence>
<feature type="non-terminal residue" evidence="8">
    <location>
        <position position="1"/>
    </location>
</feature>
<evidence type="ECO:0000259" key="7">
    <source>
        <dbReference type="Pfam" id="PF20173"/>
    </source>
</evidence>
<keyword evidence="9" id="KW-1185">Reference proteome</keyword>
<reference evidence="8 9" key="1">
    <citation type="journal article" date="2023" name="Sci. Data">
        <title>Genome assembly of the Korean intertidal mud-creeper Batillaria attramentaria.</title>
        <authorList>
            <person name="Patra A.K."/>
            <person name="Ho P.T."/>
            <person name="Jun S."/>
            <person name="Lee S.J."/>
            <person name="Kim Y."/>
            <person name="Won Y.J."/>
        </authorList>
    </citation>
    <scope>NUCLEOTIDE SEQUENCE [LARGE SCALE GENOMIC DNA]</scope>
    <source>
        <strain evidence="8">Wonlab-2016</strain>
    </source>
</reference>
<accession>A0ABD0JUZ0</accession>
<dbReference type="InterPro" id="IPR031248">
    <property type="entry name" value="RNF213"/>
</dbReference>
<protein>
    <recommendedName>
        <fullName evidence="7">RZ-type domain-containing protein</fullName>
    </recommendedName>
</protein>
<feature type="domain" description="RZ-type" evidence="7">
    <location>
        <begin position="390"/>
        <end position="418"/>
    </location>
</feature>
<evidence type="ECO:0000313" key="8">
    <source>
        <dbReference type="EMBL" id="KAK7478894.1"/>
    </source>
</evidence>
<evidence type="ECO:0000256" key="5">
    <source>
        <dbReference type="ARBA" id="ARBA00022833"/>
    </source>
</evidence>
<organism evidence="8 9">
    <name type="scientific">Batillaria attramentaria</name>
    <dbReference type="NCBI Taxonomy" id="370345"/>
    <lineage>
        <taxon>Eukaryota</taxon>
        <taxon>Metazoa</taxon>
        <taxon>Spiralia</taxon>
        <taxon>Lophotrochozoa</taxon>
        <taxon>Mollusca</taxon>
        <taxon>Gastropoda</taxon>
        <taxon>Caenogastropoda</taxon>
        <taxon>Sorbeoconcha</taxon>
        <taxon>Cerithioidea</taxon>
        <taxon>Batillariidae</taxon>
        <taxon>Batillaria</taxon>
    </lineage>
</organism>
<dbReference type="Proteomes" id="UP001519460">
    <property type="component" value="Unassembled WGS sequence"/>
</dbReference>